<evidence type="ECO:0000313" key="3">
    <source>
        <dbReference type="Proteomes" id="UP000285860"/>
    </source>
</evidence>
<feature type="region of interest" description="Disordered" evidence="1">
    <location>
        <begin position="206"/>
        <end position="225"/>
    </location>
</feature>
<dbReference type="VEuPathDB" id="FungiDB:FOXG_05691"/>
<dbReference type="VEuPathDB" id="FungiDB:FOZG_07935"/>
<sequence length="483" mass="54167">MSDRTLAEVDGLLAAFIYLDQTEPSSHKNLTYTNTLCNDRTTTPINNAVDTQSCSINDDIRALDLALASARAVRDEMQILWDRFVNVSRGLDVPAINNLRSDYEDAKGFRYVGVFAYRNTLTGLRPNDLAKVFALCSLSYVACRLLHARGKLFQDNILVGIRMWRDSLADEDERRAFNQLSSHLWSEGLSHLSLVDLDSKEPSYHFTNPLQHDASTSSSPTSHYSNSISPFDLEFVLQSSTNYVQRAQQPSDPQVGQWSFELPCEADRSSLSLTNSEPASSLAACTRSLESYADLVAEGPPMYNTNAYTEAWTSSDLSPMQSLDFEMTDILSFPASGNLITQPDICSRTTANPPHKPDNRTLAGIITSADSLQTTSVFMTIREFIHDDGQFWFQLAGRGLVSKDFASCQSWCQERWVQKRHIRTSCIQKLLSASRTRDKTSCGILSIIDTFLDWGFLQSIENIEFYMEVLADVGKPRAVMRRS</sequence>
<dbReference type="VEuPathDB" id="FungiDB:FOMG_11547"/>
<feature type="compositionally biased region" description="Low complexity" evidence="1">
    <location>
        <begin position="215"/>
        <end position="225"/>
    </location>
</feature>
<accession>A0A420QVE0</accession>
<reference evidence="2 3" key="1">
    <citation type="journal article" date="2018" name="Sci. Rep.">
        <title>Characterisation of pathogen-specific regions and novel effector candidates in Fusarium oxysporum f. sp. cepae.</title>
        <authorList>
            <person name="Armitage A.D."/>
            <person name="Taylor A."/>
            <person name="Sobczyk M.K."/>
            <person name="Baxter L."/>
            <person name="Greenfield B.P."/>
            <person name="Bates H.J."/>
            <person name="Wilson F."/>
            <person name="Jackson A.C."/>
            <person name="Ott S."/>
            <person name="Harrison R.J."/>
            <person name="Clarkson J.P."/>
        </authorList>
    </citation>
    <scope>NUCLEOTIDE SEQUENCE [LARGE SCALE GENOMIC DNA]</scope>
    <source>
        <strain evidence="2 3">Fo_A28</strain>
    </source>
</reference>
<dbReference type="VEuPathDB" id="FungiDB:FOC1_g10011699"/>
<organism evidence="2 3">
    <name type="scientific">Fusarium oxysporum</name>
    <name type="common">Fusarium vascular wilt</name>
    <dbReference type="NCBI Taxonomy" id="5507"/>
    <lineage>
        <taxon>Eukaryota</taxon>
        <taxon>Fungi</taxon>
        <taxon>Dikarya</taxon>
        <taxon>Ascomycota</taxon>
        <taxon>Pezizomycotina</taxon>
        <taxon>Sordariomycetes</taxon>
        <taxon>Hypocreomycetidae</taxon>
        <taxon>Hypocreales</taxon>
        <taxon>Nectriaceae</taxon>
        <taxon>Fusarium</taxon>
        <taxon>Fusarium oxysporum species complex</taxon>
    </lineage>
</organism>
<dbReference type="VEuPathDB" id="FungiDB:FOIG_14005"/>
<dbReference type="VEuPathDB" id="FungiDB:HZS61_013297"/>
<protein>
    <submittedName>
        <fullName evidence="2">Uncharacterized protein</fullName>
    </submittedName>
</protein>
<evidence type="ECO:0000256" key="1">
    <source>
        <dbReference type="SAM" id="MobiDB-lite"/>
    </source>
</evidence>
<proteinExistence type="predicted"/>
<dbReference type="EMBL" id="MRCY01000045">
    <property type="protein sequence ID" value="RKL08747.1"/>
    <property type="molecule type" value="Genomic_DNA"/>
</dbReference>
<dbReference type="Proteomes" id="UP000285860">
    <property type="component" value="Unassembled WGS sequence"/>
</dbReference>
<name>A0A420QVE0_FUSOX</name>
<dbReference type="AlphaFoldDB" id="A0A420QVE0"/>
<comment type="caution">
    <text evidence="2">The sequence shown here is derived from an EMBL/GenBank/DDBJ whole genome shotgun (WGS) entry which is preliminary data.</text>
</comment>
<dbReference type="VEuPathDB" id="FungiDB:FOC4_g10001477"/>
<evidence type="ECO:0000313" key="2">
    <source>
        <dbReference type="EMBL" id="RKL08747.1"/>
    </source>
</evidence>
<gene>
    <name evidence="2" type="ORF">BFJ68_g9237</name>
</gene>